<proteinExistence type="predicted"/>
<organism evidence="2">
    <name type="scientific">uncultured prokaryote</name>
    <dbReference type="NCBI Taxonomy" id="198431"/>
    <lineage>
        <taxon>unclassified sequences</taxon>
        <taxon>environmental samples</taxon>
    </lineage>
</organism>
<reference evidence="2" key="1">
    <citation type="journal article" date="2005" name="Environ. Microbiol.">
        <title>Genetic and functional properties of uncultivated thermophilic crenarchaeotes from a subsurface gold mine as revealed by analysis of genome fragments.</title>
        <authorList>
            <person name="Nunoura T."/>
            <person name="Hirayama H."/>
            <person name="Takami H."/>
            <person name="Oida H."/>
            <person name="Nishi S."/>
            <person name="Shimamura S."/>
            <person name="Suzuki Y."/>
            <person name="Inagaki F."/>
            <person name="Takai K."/>
            <person name="Nealson K.H."/>
            <person name="Horikoshi K."/>
        </authorList>
    </citation>
    <scope>NUCLEOTIDE SEQUENCE</scope>
</reference>
<keyword evidence="1" id="KW-1133">Transmembrane helix</keyword>
<keyword evidence="1" id="KW-0472">Membrane</keyword>
<dbReference type="EMBL" id="AP011757">
    <property type="protein sequence ID" value="BAL56758.1"/>
    <property type="molecule type" value="Genomic_DNA"/>
</dbReference>
<keyword evidence="1" id="KW-0812">Transmembrane</keyword>
<reference evidence="2" key="2">
    <citation type="journal article" date="2012" name="PLoS ONE">
        <title>A Deeply Branching Thermophilic Bacterium with an Ancient Acetyl-CoA Pathway Dominates a Subsurface Ecosystem.</title>
        <authorList>
            <person name="Takami H."/>
            <person name="Noguchi H."/>
            <person name="Takaki Y."/>
            <person name="Uchiyama I."/>
            <person name="Toyoda A."/>
            <person name="Nishi S."/>
            <person name="Chee G.-J."/>
            <person name="Arai W."/>
            <person name="Nunoura T."/>
            <person name="Itoh T."/>
            <person name="Hattori M."/>
            <person name="Takai K."/>
        </authorList>
    </citation>
    <scope>NUCLEOTIDE SEQUENCE</scope>
</reference>
<sequence>MTKRMLGAVLVPLGIALALVALGIDLLGAGRWGGFGPVQIIGLVVGLALAVAGGILVRTNGRPA</sequence>
<name>H5SKS2_9ZZZZ</name>
<protein>
    <submittedName>
        <fullName evidence="2">Uncharacterized protein</fullName>
    </submittedName>
</protein>
<feature type="transmembrane region" description="Helical" evidence="1">
    <location>
        <begin position="39"/>
        <end position="57"/>
    </location>
</feature>
<evidence type="ECO:0000256" key="1">
    <source>
        <dbReference type="SAM" id="Phobius"/>
    </source>
</evidence>
<dbReference type="AlphaFoldDB" id="H5SKS2"/>
<accession>H5SKS2</accession>
<gene>
    <name evidence="2" type="ORF">HGMM_F42G03C21</name>
</gene>
<evidence type="ECO:0000313" key="2">
    <source>
        <dbReference type="EMBL" id="BAL56758.1"/>
    </source>
</evidence>